<dbReference type="NCBIfam" id="TIGR00457">
    <property type="entry name" value="asnS"/>
    <property type="match status" value="1"/>
</dbReference>
<keyword evidence="5" id="KW-0067">ATP-binding</keyword>
<keyword evidence="3" id="KW-0436">Ligase</keyword>
<accession>A0A9W7C5A6</accession>
<comment type="caution">
    <text evidence="9">The sequence shown here is derived from an EMBL/GenBank/DDBJ whole genome shotgun (WGS) entry which is preliminary data.</text>
</comment>
<evidence type="ECO:0000259" key="8">
    <source>
        <dbReference type="PROSITE" id="PS50862"/>
    </source>
</evidence>
<dbReference type="Gene3D" id="3.30.930.10">
    <property type="entry name" value="Bira Bifunctional Protein, Domain 2"/>
    <property type="match status" value="1"/>
</dbReference>
<feature type="domain" description="Aminoacyl-transfer RNA synthetases class-II family profile" evidence="8">
    <location>
        <begin position="192"/>
        <end position="501"/>
    </location>
</feature>
<dbReference type="InterPro" id="IPR012340">
    <property type="entry name" value="NA-bd_OB-fold"/>
</dbReference>
<dbReference type="SUPFAM" id="SSF55681">
    <property type="entry name" value="Class II aaRS and biotin synthetases"/>
    <property type="match status" value="1"/>
</dbReference>
<keyword evidence="10" id="KW-1185">Reference proteome</keyword>
<evidence type="ECO:0000313" key="10">
    <source>
        <dbReference type="Proteomes" id="UP001165160"/>
    </source>
</evidence>
<dbReference type="GO" id="GO:0004816">
    <property type="term" value="F:asparagine-tRNA ligase activity"/>
    <property type="evidence" value="ECO:0007669"/>
    <property type="project" value="UniProtKB-EC"/>
</dbReference>
<dbReference type="CDD" id="cd04318">
    <property type="entry name" value="EcAsnRS_like_N"/>
    <property type="match status" value="1"/>
</dbReference>
<evidence type="ECO:0000256" key="6">
    <source>
        <dbReference type="ARBA" id="ARBA00022917"/>
    </source>
</evidence>
<gene>
    <name evidence="9" type="ORF">TrVE_jg3880</name>
</gene>
<dbReference type="InterPro" id="IPR045864">
    <property type="entry name" value="aa-tRNA-synth_II/BPL/LPL"/>
</dbReference>
<dbReference type="SUPFAM" id="SSF50249">
    <property type="entry name" value="Nucleic acid-binding proteins"/>
    <property type="match status" value="1"/>
</dbReference>
<evidence type="ECO:0000256" key="1">
    <source>
        <dbReference type="ARBA" id="ARBA00008226"/>
    </source>
</evidence>
<sequence>MLALAYRSRVSSFKPSFKVNTALSLARAPHHQSHISRTYAAAPSALNSASGNSGSTTTTASHDIDVVGGVTRIKDLKVDTEVKVAGWVRTSRNQKTLSFIQLNDGSTHSGLQAVLPPQTSDTLPQTGASVVCIGNVIKSQGAGQDHELQVTSWKSYGSADSYPLAKKRHTLEYLRTLPHLRHRTNTVAAIARVRSTLSQGIHRFFESEGCINVMAPIITTSDCEGAGEMFNVNCPTDEEDSKFFNKDVYLSVSGQLACEALACGLGSVYTFGPTFRAENSNTKKHLAEFYMLEPELAFCDKFGAMSNCERLVKYLVSQVWSLNPEEMNFFASFYDKTLPEKRDGILESEFAKVSYTEAVEKLQEEIKKDPSKWQFPSVTFGTDLQTEHERWLCETYTKKPTFIYDYPTKIKPFYMRLNEDPETVAAFDLLVPGIGELVGGSQREERLDVLEGRMEGMEGYEWYKDLRRYGTVPHSGYGMGFERLICYLSGVENIREANAFPRSPGVAEM</sequence>
<dbReference type="InterPro" id="IPR002312">
    <property type="entry name" value="Asp/Asn-tRNA-synth_IIb"/>
</dbReference>
<evidence type="ECO:0000256" key="7">
    <source>
        <dbReference type="ARBA" id="ARBA00023146"/>
    </source>
</evidence>
<dbReference type="GO" id="GO:0005739">
    <property type="term" value="C:mitochondrion"/>
    <property type="evidence" value="ECO:0007669"/>
    <property type="project" value="TreeGrafter"/>
</dbReference>
<dbReference type="InterPro" id="IPR004522">
    <property type="entry name" value="Asn-tRNA-ligase"/>
</dbReference>
<dbReference type="NCBIfam" id="NF003037">
    <property type="entry name" value="PRK03932.1"/>
    <property type="match status" value="1"/>
</dbReference>
<evidence type="ECO:0000256" key="2">
    <source>
        <dbReference type="ARBA" id="ARBA00012816"/>
    </source>
</evidence>
<name>A0A9W7C5A6_9STRA</name>
<dbReference type="Pfam" id="PF01336">
    <property type="entry name" value="tRNA_anti-codon"/>
    <property type="match status" value="1"/>
</dbReference>
<evidence type="ECO:0000256" key="3">
    <source>
        <dbReference type="ARBA" id="ARBA00022598"/>
    </source>
</evidence>
<dbReference type="Proteomes" id="UP001165160">
    <property type="component" value="Unassembled WGS sequence"/>
</dbReference>
<keyword evidence="4" id="KW-0547">Nucleotide-binding</keyword>
<dbReference type="InterPro" id="IPR004364">
    <property type="entry name" value="Aa-tRNA-synt_II"/>
</dbReference>
<proteinExistence type="inferred from homology"/>
<evidence type="ECO:0000313" key="9">
    <source>
        <dbReference type="EMBL" id="GMH99502.1"/>
    </source>
</evidence>
<dbReference type="PRINTS" id="PR01042">
    <property type="entry name" value="TRNASYNTHASP"/>
</dbReference>
<dbReference type="FunFam" id="3.30.930.10:FF:000016">
    <property type="entry name" value="Asparagine--tRNA ligase"/>
    <property type="match status" value="1"/>
</dbReference>
<dbReference type="PANTHER" id="PTHR22594:SF34">
    <property type="entry name" value="ASPARAGINE--TRNA LIGASE, MITOCHONDRIAL-RELATED"/>
    <property type="match status" value="1"/>
</dbReference>
<organism evidence="9 10">
    <name type="scientific">Triparma verrucosa</name>
    <dbReference type="NCBI Taxonomy" id="1606542"/>
    <lineage>
        <taxon>Eukaryota</taxon>
        <taxon>Sar</taxon>
        <taxon>Stramenopiles</taxon>
        <taxon>Ochrophyta</taxon>
        <taxon>Bolidophyceae</taxon>
        <taxon>Parmales</taxon>
        <taxon>Triparmaceae</taxon>
        <taxon>Triparma</taxon>
    </lineage>
</organism>
<dbReference type="EC" id="6.1.1.22" evidence="2"/>
<keyword evidence="7" id="KW-0030">Aminoacyl-tRNA synthetase</keyword>
<keyword evidence="6" id="KW-0648">Protein biosynthesis</keyword>
<dbReference type="GO" id="GO:0006421">
    <property type="term" value="P:asparaginyl-tRNA aminoacylation"/>
    <property type="evidence" value="ECO:0007669"/>
    <property type="project" value="InterPro"/>
</dbReference>
<dbReference type="GO" id="GO:0005524">
    <property type="term" value="F:ATP binding"/>
    <property type="evidence" value="ECO:0007669"/>
    <property type="project" value="UniProtKB-KW"/>
</dbReference>
<evidence type="ECO:0000256" key="5">
    <source>
        <dbReference type="ARBA" id="ARBA00022840"/>
    </source>
</evidence>
<protein>
    <recommendedName>
        <fullName evidence="2">asparagine--tRNA ligase</fullName>
        <ecNumber evidence="2">6.1.1.22</ecNumber>
    </recommendedName>
</protein>
<dbReference type="InterPro" id="IPR004365">
    <property type="entry name" value="NA-bd_OB_tRNA"/>
</dbReference>
<dbReference type="Pfam" id="PF00152">
    <property type="entry name" value="tRNA-synt_2"/>
    <property type="match status" value="1"/>
</dbReference>
<comment type="similarity">
    <text evidence="1">Belongs to the class-II aminoacyl-tRNA synthetase family.</text>
</comment>
<dbReference type="PROSITE" id="PS50862">
    <property type="entry name" value="AA_TRNA_LIGASE_II"/>
    <property type="match status" value="1"/>
</dbReference>
<dbReference type="EMBL" id="BRXX01000235">
    <property type="protein sequence ID" value="GMH99502.1"/>
    <property type="molecule type" value="Genomic_DNA"/>
</dbReference>
<dbReference type="Gene3D" id="2.40.50.140">
    <property type="entry name" value="Nucleic acid-binding proteins"/>
    <property type="match status" value="1"/>
</dbReference>
<reference evidence="10" key="1">
    <citation type="journal article" date="2023" name="Commun. Biol.">
        <title>Genome analysis of Parmales, the sister group of diatoms, reveals the evolutionary specialization of diatoms from phago-mixotrophs to photoautotrophs.</title>
        <authorList>
            <person name="Ban H."/>
            <person name="Sato S."/>
            <person name="Yoshikawa S."/>
            <person name="Yamada K."/>
            <person name="Nakamura Y."/>
            <person name="Ichinomiya M."/>
            <person name="Sato N."/>
            <person name="Blanc-Mathieu R."/>
            <person name="Endo H."/>
            <person name="Kuwata A."/>
            <person name="Ogata H."/>
        </authorList>
    </citation>
    <scope>NUCLEOTIDE SEQUENCE [LARGE SCALE GENOMIC DNA]</scope>
    <source>
        <strain evidence="10">NIES 3699</strain>
    </source>
</reference>
<dbReference type="PANTHER" id="PTHR22594">
    <property type="entry name" value="ASPARTYL/LYSYL-TRNA SYNTHETASE"/>
    <property type="match status" value="1"/>
</dbReference>
<evidence type="ECO:0000256" key="4">
    <source>
        <dbReference type="ARBA" id="ARBA00022741"/>
    </source>
</evidence>
<dbReference type="InterPro" id="IPR006195">
    <property type="entry name" value="aa-tRNA-synth_II"/>
</dbReference>
<dbReference type="HAMAP" id="MF_00534">
    <property type="entry name" value="Asn_tRNA_synth"/>
    <property type="match status" value="1"/>
</dbReference>
<dbReference type="CDD" id="cd00776">
    <property type="entry name" value="AsxRS_core"/>
    <property type="match status" value="1"/>
</dbReference>
<dbReference type="GO" id="GO:0003676">
    <property type="term" value="F:nucleic acid binding"/>
    <property type="evidence" value="ECO:0007669"/>
    <property type="project" value="InterPro"/>
</dbReference>
<dbReference type="AlphaFoldDB" id="A0A9W7C5A6"/>